<reference evidence="14" key="3">
    <citation type="submission" date="2025-09" db="UniProtKB">
        <authorList>
            <consortium name="Ensembl"/>
        </authorList>
    </citation>
    <scope>IDENTIFICATION</scope>
</reference>
<dbReference type="GeneID" id="115593440"/>
<dbReference type="GO" id="GO:0005886">
    <property type="term" value="C:plasma membrane"/>
    <property type="evidence" value="ECO:0007669"/>
    <property type="project" value="InterPro"/>
</dbReference>
<feature type="chain" id="PRO_5025444553" description="V-set and immunoglobulin domain-containing protein 1" evidence="12">
    <location>
        <begin position="20"/>
        <end position="308"/>
    </location>
</feature>
<dbReference type="GO" id="GO:0003382">
    <property type="term" value="P:epithelial cell morphogenesis"/>
    <property type="evidence" value="ECO:0007669"/>
    <property type="project" value="InterPro"/>
</dbReference>
<dbReference type="AlphaFoldDB" id="A0A671TQ64"/>
<feature type="region of interest" description="Disordered" evidence="10">
    <location>
        <begin position="273"/>
        <end position="308"/>
    </location>
</feature>
<evidence type="ECO:0000256" key="6">
    <source>
        <dbReference type="ARBA" id="ARBA00022989"/>
    </source>
</evidence>
<dbReference type="SMART" id="SM00408">
    <property type="entry name" value="IGc2"/>
    <property type="match status" value="2"/>
</dbReference>
<dbReference type="OrthoDB" id="190835at2759"/>
<dbReference type="Gene3D" id="2.60.40.10">
    <property type="entry name" value="Immunoglobulins"/>
    <property type="match status" value="2"/>
</dbReference>
<proteinExistence type="predicted"/>
<comment type="subcellular location">
    <subcellularLocation>
        <location evidence="1">Membrane</location>
        <topology evidence="1">Single-pass type I membrane protein</topology>
    </subcellularLocation>
</comment>
<dbReference type="InParanoid" id="A0A671TQ64"/>
<evidence type="ECO:0000256" key="2">
    <source>
        <dbReference type="ARBA" id="ARBA00017514"/>
    </source>
</evidence>
<evidence type="ECO:0000256" key="11">
    <source>
        <dbReference type="SAM" id="Phobius"/>
    </source>
</evidence>
<dbReference type="InterPro" id="IPR013106">
    <property type="entry name" value="Ig_V-set"/>
</dbReference>
<dbReference type="OMA" id="LGNSTCE"/>
<feature type="domain" description="Ig-like" evidence="13">
    <location>
        <begin position="6"/>
        <end position="133"/>
    </location>
</feature>
<keyword evidence="15" id="KW-1185">Reference proteome</keyword>
<evidence type="ECO:0000256" key="10">
    <source>
        <dbReference type="SAM" id="MobiDB-lite"/>
    </source>
</evidence>
<dbReference type="Proteomes" id="UP000472265">
    <property type="component" value="Chromosome 13"/>
</dbReference>
<dbReference type="SMART" id="SM00406">
    <property type="entry name" value="IGv"/>
    <property type="match status" value="1"/>
</dbReference>
<dbReference type="PANTHER" id="PTHR44974:SF1">
    <property type="entry name" value="V-SET AND IMMUNOGLOBULIN DOMAIN-CONTAINING PROTEIN 1"/>
    <property type="match status" value="1"/>
</dbReference>
<dbReference type="InterPro" id="IPR013783">
    <property type="entry name" value="Ig-like_fold"/>
</dbReference>
<dbReference type="InterPro" id="IPR036179">
    <property type="entry name" value="Ig-like_dom_sf"/>
</dbReference>
<evidence type="ECO:0000256" key="5">
    <source>
        <dbReference type="ARBA" id="ARBA00022737"/>
    </source>
</evidence>
<name>A0A671TQ64_SPAAU</name>
<feature type="domain" description="Ig-like" evidence="13">
    <location>
        <begin position="140"/>
        <end position="227"/>
    </location>
</feature>
<evidence type="ECO:0000256" key="3">
    <source>
        <dbReference type="ARBA" id="ARBA00022692"/>
    </source>
</evidence>
<dbReference type="InterPro" id="IPR003599">
    <property type="entry name" value="Ig_sub"/>
</dbReference>
<evidence type="ECO:0000259" key="13">
    <source>
        <dbReference type="PROSITE" id="PS50835"/>
    </source>
</evidence>
<dbReference type="PANTHER" id="PTHR44974">
    <property type="entry name" value="V-SET AND IMMUNOGLOBULIN DOMAIN-CONTAINING PROTEIN 1"/>
    <property type="match status" value="1"/>
</dbReference>
<evidence type="ECO:0000313" key="15">
    <source>
        <dbReference type="Proteomes" id="UP000472265"/>
    </source>
</evidence>
<evidence type="ECO:0000256" key="7">
    <source>
        <dbReference type="ARBA" id="ARBA00023136"/>
    </source>
</evidence>
<dbReference type="SMART" id="SM00409">
    <property type="entry name" value="IG"/>
    <property type="match status" value="2"/>
</dbReference>
<keyword evidence="7 11" id="KW-0472">Membrane</keyword>
<keyword evidence="6 11" id="KW-1133">Transmembrane helix</keyword>
<evidence type="ECO:0000256" key="1">
    <source>
        <dbReference type="ARBA" id="ARBA00004479"/>
    </source>
</evidence>
<gene>
    <name evidence="14" type="primary">vsig1</name>
</gene>
<dbReference type="InterPro" id="IPR003598">
    <property type="entry name" value="Ig_sub2"/>
</dbReference>
<dbReference type="Ensembl" id="ENSSAUT00010004510.1">
    <property type="protein sequence ID" value="ENSSAUP00010004178.1"/>
    <property type="gene ID" value="ENSSAUG00010002161.1"/>
</dbReference>
<evidence type="ECO:0000256" key="9">
    <source>
        <dbReference type="ARBA" id="ARBA00023319"/>
    </source>
</evidence>
<dbReference type="InterPro" id="IPR029861">
    <property type="entry name" value="VSIG1"/>
</dbReference>
<dbReference type="InterPro" id="IPR007110">
    <property type="entry name" value="Ig-like_dom"/>
</dbReference>
<evidence type="ECO:0000313" key="14">
    <source>
        <dbReference type="Ensembl" id="ENSSAUP00010004178.1"/>
    </source>
</evidence>
<keyword evidence="5" id="KW-0677">Repeat</keyword>
<dbReference type="GO" id="GO:0030277">
    <property type="term" value="P:maintenance of gastrointestinal epithelium"/>
    <property type="evidence" value="ECO:0007669"/>
    <property type="project" value="InterPro"/>
</dbReference>
<keyword evidence="9" id="KW-0393">Immunoglobulin domain</keyword>
<dbReference type="GeneTree" id="ENSGT00940000160507"/>
<dbReference type="SUPFAM" id="SSF48726">
    <property type="entry name" value="Immunoglobulin"/>
    <property type="match status" value="2"/>
</dbReference>
<dbReference type="Pfam" id="PF13927">
    <property type="entry name" value="Ig_3"/>
    <property type="match status" value="1"/>
</dbReference>
<keyword evidence="4 12" id="KW-0732">Signal</keyword>
<evidence type="ECO:0000256" key="12">
    <source>
        <dbReference type="SAM" id="SignalP"/>
    </source>
</evidence>
<accession>A0A671TQ64</accession>
<evidence type="ECO:0000256" key="8">
    <source>
        <dbReference type="ARBA" id="ARBA00023157"/>
    </source>
</evidence>
<protein>
    <recommendedName>
        <fullName evidence="2">V-set and immunoglobulin domain-containing protein 1</fullName>
    </recommendedName>
</protein>
<reference evidence="14" key="2">
    <citation type="submission" date="2025-08" db="UniProtKB">
        <authorList>
            <consortium name="Ensembl"/>
        </authorList>
    </citation>
    <scope>IDENTIFICATION</scope>
</reference>
<sequence>MFSTLPLLVLISIIGCVELIKVSTPHKFVNVTTGESVLLQCTFVTIAQTSDLNIQWDFVSKSDITPQQVYYYQSGDEFIPDEYKSRLQWPPSPATTRNASIIISNMQPSDAGVYTCDVHNIPDVDGQTQVNIMVNVLERPSSPYCSVHGDVESGHLVTLTCHSERGSPQPKYTWTRLDQTKTRRPVLGRVSTTGILEIQNISQFEFGEYQCNATNAVGFAVCTVELDHDVSDGVIAGAVIGALLGFVLILLVVWFIAHSVKKHKYRAVKAAEGNEMKRSAPRARGASDSVPVATTAGSLHAEEDEPGA</sequence>
<feature type="transmembrane region" description="Helical" evidence="11">
    <location>
        <begin position="234"/>
        <end position="257"/>
    </location>
</feature>
<feature type="signal peptide" evidence="12">
    <location>
        <begin position="1"/>
        <end position="19"/>
    </location>
</feature>
<keyword evidence="8" id="KW-1015">Disulfide bond</keyword>
<dbReference type="RefSeq" id="XP_030292812.1">
    <property type="nucleotide sequence ID" value="XM_030436952.1"/>
</dbReference>
<evidence type="ECO:0000256" key="4">
    <source>
        <dbReference type="ARBA" id="ARBA00022729"/>
    </source>
</evidence>
<keyword evidence="3 11" id="KW-0812">Transmembrane</keyword>
<reference evidence="14" key="1">
    <citation type="submission" date="2021-04" db="EMBL/GenBank/DDBJ databases">
        <authorList>
            <consortium name="Wellcome Sanger Institute Data Sharing"/>
        </authorList>
    </citation>
    <scope>NUCLEOTIDE SEQUENCE [LARGE SCALE GENOMIC DNA]</scope>
</reference>
<dbReference type="Pfam" id="PF07686">
    <property type="entry name" value="V-set"/>
    <property type="match status" value="1"/>
</dbReference>
<organism evidence="14 15">
    <name type="scientific">Sparus aurata</name>
    <name type="common">Gilthead sea bream</name>
    <dbReference type="NCBI Taxonomy" id="8175"/>
    <lineage>
        <taxon>Eukaryota</taxon>
        <taxon>Metazoa</taxon>
        <taxon>Chordata</taxon>
        <taxon>Craniata</taxon>
        <taxon>Vertebrata</taxon>
        <taxon>Euteleostomi</taxon>
        <taxon>Actinopterygii</taxon>
        <taxon>Neopterygii</taxon>
        <taxon>Teleostei</taxon>
        <taxon>Neoteleostei</taxon>
        <taxon>Acanthomorphata</taxon>
        <taxon>Eupercaria</taxon>
        <taxon>Spariformes</taxon>
        <taxon>Sparidae</taxon>
        <taxon>Sparus</taxon>
    </lineage>
</organism>
<dbReference type="PROSITE" id="PS50835">
    <property type="entry name" value="IG_LIKE"/>
    <property type="match status" value="2"/>
</dbReference>